<keyword evidence="3" id="KW-0732">Signal</keyword>
<feature type="signal peptide" evidence="3">
    <location>
        <begin position="1"/>
        <end position="20"/>
    </location>
</feature>
<accession>A0A9W4XJ50</accession>
<evidence type="ECO:0000256" key="3">
    <source>
        <dbReference type="SAM" id="SignalP"/>
    </source>
</evidence>
<feature type="compositionally biased region" description="Basic and acidic residues" evidence="1">
    <location>
        <begin position="46"/>
        <end position="55"/>
    </location>
</feature>
<evidence type="ECO:0000313" key="4">
    <source>
        <dbReference type="EMBL" id="CAI6333543.1"/>
    </source>
</evidence>
<feature type="compositionally biased region" description="Low complexity" evidence="1">
    <location>
        <begin position="58"/>
        <end position="69"/>
    </location>
</feature>
<dbReference type="EMBL" id="CAOQHR010000004">
    <property type="protein sequence ID" value="CAI6333543.1"/>
    <property type="molecule type" value="Genomic_DNA"/>
</dbReference>
<evidence type="ECO:0000313" key="5">
    <source>
        <dbReference type="Proteomes" id="UP001152607"/>
    </source>
</evidence>
<keyword evidence="2" id="KW-0472">Membrane</keyword>
<dbReference type="AlphaFoldDB" id="A0A9W4XJ50"/>
<reference evidence="4" key="1">
    <citation type="submission" date="2023-01" db="EMBL/GenBank/DDBJ databases">
        <authorList>
            <person name="Van Ghelder C."/>
            <person name="Rancurel C."/>
        </authorList>
    </citation>
    <scope>NUCLEOTIDE SEQUENCE</scope>
    <source>
        <strain evidence="4">CNCM I-4278</strain>
    </source>
</reference>
<feature type="transmembrane region" description="Helical" evidence="2">
    <location>
        <begin position="89"/>
        <end position="117"/>
    </location>
</feature>
<keyword evidence="2" id="KW-0812">Transmembrane</keyword>
<keyword evidence="5" id="KW-1185">Reference proteome</keyword>
<evidence type="ECO:0008006" key="6">
    <source>
        <dbReference type="Google" id="ProtNLM"/>
    </source>
</evidence>
<dbReference type="Proteomes" id="UP001152607">
    <property type="component" value="Unassembled WGS sequence"/>
</dbReference>
<sequence>MSPTTLFLLVAFLCISLVVAGTINDDPTSAIASALLDSVGGDTDVKSHKAGKMEHAFNSTSSSNSTSKSAAKKEFSSSKRPNISPPPSAAFTAGVGSIVPVVAVVITLAMVGFRLYLNKLEEDDDSMQKNDSEWAKPRTGLEKEMS</sequence>
<feature type="region of interest" description="Disordered" evidence="1">
    <location>
        <begin position="46"/>
        <end position="87"/>
    </location>
</feature>
<evidence type="ECO:0000256" key="2">
    <source>
        <dbReference type="SAM" id="Phobius"/>
    </source>
</evidence>
<dbReference type="OrthoDB" id="10554968at2759"/>
<organism evidence="4 5">
    <name type="scientific">Periconia digitata</name>
    <dbReference type="NCBI Taxonomy" id="1303443"/>
    <lineage>
        <taxon>Eukaryota</taxon>
        <taxon>Fungi</taxon>
        <taxon>Dikarya</taxon>
        <taxon>Ascomycota</taxon>
        <taxon>Pezizomycotina</taxon>
        <taxon>Dothideomycetes</taxon>
        <taxon>Pleosporomycetidae</taxon>
        <taxon>Pleosporales</taxon>
        <taxon>Massarineae</taxon>
        <taxon>Periconiaceae</taxon>
        <taxon>Periconia</taxon>
    </lineage>
</organism>
<protein>
    <recommendedName>
        <fullName evidence="6">Transmembrane protein</fullName>
    </recommendedName>
</protein>
<keyword evidence="2" id="KW-1133">Transmembrane helix</keyword>
<feature type="compositionally biased region" description="Basic and acidic residues" evidence="1">
    <location>
        <begin position="126"/>
        <end position="146"/>
    </location>
</feature>
<proteinExistence type="predicted"/>
<feature type="chain" id="PRO_5040931644" description="Transmembrane protein" evidence="3">
    <location>
        <begin position="21"/>
        <end position="146"/>
    </location>
</feature>
<name>A0A9W4XJ50_9PLEO</name>
<evidence type="ECO:0000256" key="1">
    <source>
        <dbReference type="SAM" id="MobiDB-lite"/>
    </source>
</evidence>
<comment type="caution">
    <text evidence="4">The sequence shown here is derived from an EMBL/GenBank/DDBJ whole genome shotgun (WGS) entry which is preliminary data.</text>
</comment>
<feature type="region of interest" description="Disordered" evidence="1">
    <location>
        <begin position="124"/>
        <end position="146"/>
    </location>
</feature>
<gene>
    <name evidence="4" type="ORF">PDIGIT_LOCUS6585</name>
</gene>